<evidence type="ECO:0000256" key="3">
    <source>
        <dbReference type="ARBA" id="ARBA00022679"/>
    </source>
</evidence>
<name>A0A5B3GRQ3_9BACT</name>
<dbReference type="GeneID" id="92757250"/>
<evidence type="ECO:0000313" key="9">
    <source>
        <dbReference type="EMBL" id="KAA2376428.1"/>
    </source>
</evidence>
<dbReference type="AlphaFoldDB" id="A0A5B3GRQ3"/>
<keyword evidence="6" id="KW-0414">Isoprene biosynthesis</keyword>
<keyword evidence="4" id="KW-0479">Metal-binding</keyword>
<dbReference type="RefSeq" id="WP_015546525.1">
    <property type="nucleotide sequence ID" value="NZ_AP031448.1"/>
</dbReference>
<evidence type="ECO:0000256" key="4">
    <source>
        <dbReference type="ARBA" id="ARBA00022723"/>
    </source>
</evidence>
<dbReference type="SFLD" id="SFLDS00005">
    <property type="entry name" value="Isoprenoid_Synthase_Type_I"/>
    <property type="match status" value="1"/>
</dbReference>
<dbReference type="Proteomes" id="UP000322658">
    <property type="component" value="Unassembled WGS sequence"/>
</dbReference>
<dbReference type="PROSITE" id="PS00723">
    <property type="entry name" value="POLYPRENYL_SYNTHASE_1"/>
    <property type="match status" value="1"/>
</dbReference>
<comment type="cofactor">
    <cofactor evidence="1">
        <name>Mg(2+)</name>
        <dbReference type="ChEBI" id="CHEBI:18420"/>
    </cofactor>
</comment>
<evidence type="ECO:0000313" key="8">
    <source>
        <dbReference type="EMBL" id="KAA2372244.1"/>
    </source>
</evidence>
<comment type="caution">
    <text evidence="9">The sequence shown here is derived from an EMBL/GenBank/DDBJ whole genome shotgun (WGS) entry which is preliminary data.</text>
</comment>
<dbReference type="GO" id="GO:0046872">
    <property type="term" value="F:metal ion binding"/>
    <property type="evidence" value="ECO:0007669"/>
    <property type="project" value="UniProtKB-KW"/>
</dbReference>
<dbReference type="InterPro" id="IPR008949">
    <property type="entry name" value="Isoprenoid_synthase_dom_sf"/>
</dbReference>
<accession>A0A5B3GRQ3</accession>
<evidence type="ECO:0000256" key="2">
    <source>
        <dbReference type="ARBA" id="ARBA00006706"/>
    </source>
</evidence>
<dbReference type="Pfam" id="PF00348">
    <property type="entry name" value="polyprenyl_synt"/>
    <property type="match status" value="1"/>
</dbReference>
<evidence type="ECO:0000313" key="11">
    <source>
        <dbReference type="Proteomes" id="UP000323567"/>
    </source>
</evidence>
<dbReference type="Gene3D" id="1.10.600.10">
    <property type="entry name" value="Farnesyl Diphosphate Synthase"/>
    <property type="match status" value="1"/>
</dbReference>
<evidence type="ECO:0000256" key="1">
    <source>
        <dbReference type="ARBA" id="ARBA00001946"/>
    </source>
</evidence>
<evidence type="ECO:0000256" key="5">
    <source>
        <dbReference type="ARBA" id="ARBA00022842"/>
    </source>
</evidence>
<dbReference type="EMBL" id="VVXJ01000009">
    <property type="protein sequence ID" value="KAA2376428.1"/>
    <property type="molecule type" value="Genomic_DNA"/>
</dbReference>
<dbReference type="SFLD" id="SFLDG01017">
    <property type="entry name" value="Polyprenyl_Transferase_Like"/>
    <property type="match status" value="1"/>
</dbReference>
<dbReference type="PROSITE" id="PS00444">
    <property type="entry name" value="POLYPRENYL_SYNTHASE_2"/>
    <property type="match status" value="1"/>
</dbReference>
<dbReference type="GO" id="GO:0004659">
    <property type="term" value="F:prenyltransferase activity"/>
    <property type="evidence" value="ECO:0007669"/>
    <property type="project" value="InterPro"/>
</dbReference>
<sequence>MQTNEQMLSAIENYLAQTEFPAEPELLYAPIGYSLAGGGKRLRPMLLTLSCGIFSDDVKQALPAAAAVEVFHNFTLLHDDIMDNAAVRRGKPSVHAKWGQNVAILSGDAMMIYAYRLLSSVPANLLPQVLSTFNTMALEVCEGQQYDMDFEQKPKVSVVEYMHMIELKTSVLLAGSVVIGAMLGGASDEDCRRLRRFAVELGLAFQLQDDLLDSYGDQRLGKAIGGDILEGKKTYLMITAMSHADEATREMLRTAYRDPALSDAEKIGKVKSIYDRLDVPRLTEQQIQLRFERALSILDTLSVAPSRTQRMRDYAMSLMDRKN</sequence>
<keyword evidence="5" id="KW-0460">Magnesium</keyword>
<protein>
    <submittedName>
        <fullName evidence="9">Polyprenyl synthetase family protein</fullName>
    </submittedName>
</protein>
<dbReference type="InterPro" id="IPR033749">
    <property type="entry name" value="Polyprenyl_synt_CS"/>
</dbReference>
<dbReference type="CDD" id="cd00685">
    <property type="entry name" value="Trans_IPPS_HT"/>
    <property type="match status" value="1"/>
</dbReference>
<proteinExistence type="inferred from homology"/>
<gene>
    <name evidence="9" type="ORF">F2Y07_05595</name>
    <name evidence="8" type="ORF">F2Y13_01980</name>
</gene>
<dbReference type="EMBL" id="VVXK01000001">
    <property type="protein sequence ID" value="KAA2372244.1"/>
    <property type="molecule type" value="Genomic_DNA"/>
</dbReference>
<reference evidence="10 11" key="1">
    <citation type="journal article" date="2019" name="Nat. Med.">
        <title>A library of human gut bacterial isolates paired with longitudinal multiomics data enables mechanistic microbiome research.</title>
        <authorList>
            <person name="Poyet M."/>
            <person name="Groussin M."/>
            <person name="Gibbons S.M."/>
            <person name="Avila-Pacheco J."/>
            <person name="Jiang X."/>
            <person name="Kearney S.M."/>
            <person name="Perrotta A.R."/>
            <person name="Berdy B."/>
            <person name="Zhao S."/>
            <person name="Lieberman T.D."/>
            <person name="Swanson P.K."/>
            <person name="Smith M."/>
            <person name="Roesemann S."/>
            <person name="Alexander J.E."/>
            <person name="Rich S.A."/>
            <person name="Livny J."/>
            <person name="Vlamakis H."/>
            <person name="Clish C."/>
            <person name="Bullock K."/>
            <person name="Deik A."/>
            <person name="Scott J."/>
            <person name="Pierce K.A."/>
            <person name="Xavier R.J."/>
            <person name="Alm E.J."/>
        </authorList>
    </citation>
    <scope>NUCLEOTIDE SEQUENCE [LARGE SCALE GENOMIC DNA]</scope>
    <source>
        <strain evidence="9 10">BIOML-A1</strain>
        <strain evidence="8 11">BIOML-A2</strain>
    </source>
</reference>
<organism evidence="9 10">
    <name type="scientific">Alistipes shahii</name>
    <dbReference type="NCBI Taxonomy" id="328814"/>
    <lineage>
        <taxon>Bacteria</taxon>
        <taxon>Pseudomonadati</taxon>
        <taxon>Bacteroidota</taxon>
        <taxon>Bacteroidia</taxon>
        <taxon>Bacteroidales</taxon>
        <taxon>Rikenellaceae</taxon>
        <taxon>Alistipes</taxon>
    </lineage>
</organism>
<dbReference type="GO" id="GO:0008299">
    <property type="term" value="P:isoprenoid biosynthetic process"/>
    <property type="evidence" value="ECO:0007669"/>
    <property type="project" value="UniProtKB-KW"/>
</dbReference>
<evidence type="ECO:0000313" key="10">
    <source>
        <dbReference type="Proteomes" id="UP000322658"/>
    </source>
</evidence>
<dbReference type="Proteomes" id="UP000323567">
    <property type="component" value="Unassembled WGS sequence"/>
</dbReference>
<keyword evidence="3 7" id="KW-0808">Transferase</keyword>
<dbReference type="InterPro" id="IPR000092">
    <property type="entry name" value="Polyprenyl_synt"/>
</dbReference>
<dbReference type="PANTHER" id="PTHR43281">
    <property type="entry name" value="FARNESYL DIPHOSPHATE SYNTHASE"/>
    <property type="match status" value="1"/>
</dbReference>
<comment type="similarity">
    <text evidence="2 7">Belongs to the FPP/GGPP synthase family.</text>
</comment>
<evidence type="ECO:0000256" key="7">
    <source>
        <dbReference type="RuleBase" id="RU004466"/>
    </source>
</evidence>
<dbReference type="SUPFAM" id="SSF48576">
    <property type="entry name" value="Terpenoid synthases"/>
    <property type="match status" value="1"/>
</dbReference>
<dbReference type="PANTHER" id="PTHR43281:SF1">
    <property type="entry name" value="FARNESYL DIPHOSPHATE SYNTHASE"/>
    <property type="match status" value="1"/>
</dbReference>
<evidence type="ECO:0000256" key="6">
    <source>
        <dbReference type="ARBA" id="ARBA00023229"/>
    </source>
</evidence>